<dbReference type="InterPro" id="IPR011049">
    <property type="entry name" value="Serralysin-like_metalloprot_C"/>
</dbReference>
<dbReference type="InterPro" id="IPR050557">
    <property type="entry name" value="RTX_toxin/Mannuronan_C5-epim"/>
</dbReference>
<organism evidence="4 5">
    <name type="scientific">Paracraurococcus ruber</name>
    <dbReference type="NCBI Taxonomy" id="77675"/>
    <lineage>
        <taxon>Bacteria</taxon>
        <taxon>Pseudomonadati</taxon>
        <taxon>Pseudomonadota</taxon>
        <taxon>Alphaproteobacteria</taxon>
        <taxon>Acetobacterales</taxon>
        <taxon>Roseomonadaceae</taxon>
        <taxon>Paracraurococcus</taxon>
    </lineage>
</organism>
<name>A0ABS1D6J4_9PROT</name>
<dbReference type="Gene3D" id="2.150.10.10">
    <property type="entry name" value="Serralysin-like metalloprotease, C-terminal"/>
    <property type="match status" value="3"/>
</dbReference>
<reference evidence="4 5" key="1">
    <citation type="journal article" date="2020" name="Microorganisms">
        <title>Osmotic Adaptation and Compatible Solute Biosynthesis of Phototrophic Bacteria as Revealed from Genome Analyses.</title>
        <authorList>
            <person name="Imhoff J.F."/>
            <person name="Rahn T."/>
            <person name="Kunzel S."/>
            <person name="Keller A."/>
            <person name="Neulinger S.C."/>
        </authorList>
    </citation>
    <scope>NUCLEOTIDE SEQUENCE [LARGE SCALE GENOMIC DNA]</scope>
    <source>
        <strain evidence="4 5">DSM 15382</strain>
    </source>
</reference>
<comment type="subcellular location">
    <subcellularLocation>
        <location evidence="1">Secreted</location>
    </subcellularLocation>
</comment>
<dbReference type="PRINTS" id="PR00313">
    <property type="entry name" value="CABNDNGRPT"/>
</dbReference>
<dbReference type="InterPro" id="IPR001343">
    <property type="entry name" value="Hemolysn_Ca-bd"/>
</dbReference>
<keyword evidence="5" id="KW-1185">Reference proteome</keyword>
<dbReference type="EMBL" id="NRSG01000594">
    <property type="protein sequence ID" value="MBK1662513.1"/>
    <property type="molecule type" value="Genomic_DNA"/>
</dbReference>
<accession>A0ABS1D6J4</accession>
<feature type="region of interest" description="Disordered" evidence="3">
    <location>
        <begin position="81"/>
        <end position="122"/>
    </location>
</feature>
<protein>
    <submittedName>
        <fullName evidence="4">Uncharacterized protein</fullName>
    </submittedName>
</protein>
<gene>
    <name evidence="4" type="ORF">CKO45_30505</name>
</gene>
<sequence length="292" mass="29763">MGDYASVIGGNGDPHDIYDQSLKDLDVYYSIVSGGVSLNLSNFTGNNVFDTSANTHGVEILSGTGDDYMLGGRSDDTFAGGAGADTLSGERGDDILSGGAGTDEIHGGAGDDSIDGGRGDDSLYGDAGDDEIHGGAGDDLVRGGNGDDTIFGDAGDDNLLGGAGDDEIHGGNGNDYVGGAFGDDLLYGDRGDDTMDGGAGADTLVGGIGNDVFVFESRFGDDVIEDFTGGKDQIWLFANINNSGIANANDVKQYVSGNAGQTVITIGDDSITLDGVGKDDFLQHITQWVKII</sequence>
<evidence type="ECO:0000256" key="3">
    <source>
        <dbReference type="SAM" id="MobiDB-lite"/>
    </source>
</evidence>
<evidence type="ECO:0000256" key="1">
    <source>
        <dbReference type="ARBA" id="ARBA00004613"/>
    </source>
</evidence>
<dbReference type="PANTHER" id="PTHR38340">
    <property type="entry name" value="S-LAYER PROTEIN"/>
    <property type="match status" value="1"/>
</dbReference>
<dbReference type="PANTHER" id="PTHR38340:SF1">
    <property type="entry name" value="S-LAYER PROTEIN"/>
    <property type="match status" value="1"/>
</dbReference>
<evidence type="ECO:0000313" key="4">
    <source>
        <dbReference type="EMBL" id="MBK1662513.1"/>
    </source>
</evidence>
<proteinExistence type="predicted"/>
<keyword evidence="2" id="KW-0964">Secreted</keyword>
<dbReference type="Pfam" id="PF00353">
    <property type="entry name" value="HemolysinCabind"/>
    <property type="match status" value="4"/>
</dbReference>
<dbReference type="SUPFAM" id="SSF51120">
    <property type="entry name" value="beta-Roll"/>
    <property type="match status" value="2"/>
</dbReference>
<dbReference type="RefSeq" id="WP_133222751.1">
    <property type="nucleotide sequence ID" value="NZ_NRSG01000594.1"/>
</dbReference>
<evidence type="ECO:0000313" key="5">
    <source>
        <dbReference type="Proteomes" id="UP000697995"/>
    </source>
</evidence>
<evidence type="ECO:0000256" key="2">
    <source>
        <dbReference type="ARBA" id="ARBA00022525"/>
    </source>
</evidence>
<dbReference type="Proteomes" id="UP000697995">
    <property type="component" value="Unassembled WGS sequence"/>
</dbReference>
<comment type="caution">
    <text evidence="4">The sequence shown here is derived from an EMBL/GenBank/DDBJ whole genome shotgun (WGS) entry which is preliminary data.</text>
</comment>